<protein>
    <submittedName>
        <fullName evidence="5">DUF4368 domain-containing protein</fullName>
    </submittedName>
</protein>
<dbReference type="CDD" id="cd03770">
    <property type="entry name" value="SR_TndX_transposase"/>
    <property type="match status" value="1"/>
</dbReference>
<evidence type="ECO:0000313" key="8">
    <source>
        <dbReference type="Proteomes" id="UP000480929"/>
    </source>
</evidence>
<dbReference type="GO" id="GO:0003677">
    <property type="term" value="F:DNA binding"/>
    <property type="evidence" value="ECO:0007669"/>
    <property type="project" value="InterPro"/>
</dbReference>
<dbReference type="EMBL" id="WKPJ01000012">
    <property type="protein sequence ID" value="MSA89584.1"/>
    <property type="molecule type" value="Genomic_DNA"/>
</dbReference>
<dbReference type="AlphaFoldDB" id="A0A6N7S6S6"/>
<dbReference type="Proteomes" id="UP000480929">
    <property type="component" value="Unassembled WGS sequence"/>
</dbReference>
<dbReference type="GO" id="GO:0000150">
    <property type="term" value="F:DNA strand exchange activity"/>
    <property type="evidence" value="ECO:0007669"/>
    <property type="project" value="InterPro"/>
</dbReference>
<organism evidence="5 7">
    <name type="scientific">Holdemania massiliensis</name>
    <dbReference type="NCBI Taxonomy" id="1468449"/>
    <lineage>
        <taxon>Bacteria</taxon>
        <taxon>Bacillati</taxon>
        <taxon>Bacillota</taxon>
        <taxon>Erysipelotrichia</taxon>
        <taxon>Erysipelotrichales</taxon>
        <taxon>Erysipelotrichaceae</taxon>
        <taxon>Holdemania</taxon>
    </lineage>
</organism>
<evidence type="ECO:0000256" key="1">
    <source>
        <dbReference type="SAM" id="Coils"/>
    </source>
</evidence>
<dbReference type="Pfam" id="PF00239">
    <property type="entry name" value="Resolvase"/>
    <property type="match status" value="1"/>
</dbReference>
<dbReference type="InterPro" id="IPR036162">
    <property type="entry name" value="Resolvase-like_N_sf"/>
</dbReference>
<feature type="domain" description="Resolvase/invertase-type recombinase catalytic" evidence="3">
    <location>
        <begin position="14"/>
        <end position="163"/>
    </location>
</feature>
<evidence type="ECO:0000259" key="4">
    <source>
        <dbReference type="PROSITE" id="PS51737"/>
    </source>
</evidence>
<dbReference type="Gene3D" id="3.40.50.1390">
    <property type="entry name" value="Resolvase, N-terminal catalytic domain"/>
    <property type="match status" value="1"/>
</dbReference>
<sequence length="695" mass="80316">MSVKQTVGQDPNKITALYERLSRDDDQVGDSNSIVNQKKYLKSYAEQKGYTNIQHYTDDGWSGGNFNRPAWKQLEADIEAGKVAHVIVKDMSRIGRDYLQTGFYTEVFFREHGVHFIAIANSVDSDDQNSNEFAPFLNIMNEWYLRDLSRKQRTAIRVKGESGKPTTNCAIYGYKKKPGDKYSWYIDEDAAEVVRRIFRLTIEGKGPYDIARILYDDKVETPAVYFGKQNKGIWKSKEEFPNPYNWSGYIVGSILSKPEYMGHTVNFRSHKQSYKDKNPVMNPKEEWLIFEDTHEAIVDKETWELAQKLRKTPRRHDTLGEANPLTGLLFCADCGAKMTNHRSRGGTENNPYPSDFYDCSSYTLAHQKRTHACSGHYIRTKALRELILETVRTASTFAITNPDEFMEKVRSASQIRQAEAAKETKRKLNKDRKRITELDNIIKKLYETFAVGRISDERFDSLLAEYETEQKALVASVAEAEQRLSCFEEDTDRAEQFLSLAKKYTDFSELTTTMINEFIDKIIVHSPEKIDGDRVQEVEIYLKFIGRFDLPEPELTAEEAKRQEQLRRHRIKSRERYQKIKAGEHAVGQPFKLTCKCCGEEFESKRSNTLFCTPNCRARFYRQEAAENRSRECVCENCGSTFITTRSDTKYCSDACRTAANRRMQKERNAAKRAAKAEPVLQEIQHTEEPEKKTA</sequence>
<keyword evidence="8" id="KW-1185">Reference proteome</keyword>
<dbReference type="PROSITE" id="PS51736">
    <property type="entry name" value="RECOMBINASES_3"/>
    <property type="match status" value="1"/>
</dbReference>
<dbReference type="PROSITE" id="PS51737">
    <property type="entry name" value="RECOMBINASE_DNA_BIND"/>
    <property type="match status" value="1"/>
</dbReference>
<dbReference type="SMART" id="SM00857">
    <property type="entry name" value="Resolvase"/>
    <property type="match status" value="1"/>
</dbReference>
<dbReference type="Proteomes" id="UP000433575">
    <property type="component" value="Unassembled WGS sequence"/>
</dbReference>
<accession>A0A6N7S6S6</accession>
<dbReference type="SUPFAM" id="SSF53041">
    <property type="entry name" value="Resolvase-like"/>
    <property type="match status" value="1"/>
</dbReference>
<keyword evidence="1" id="KW-0175">Coiled coil</keyword>
<dbReference type="Pfam" id="PF13408">
    <property type="entry name" value="Zn_ribbon_recom"/>
    <property type="match status" value="1"/>
</dbReference>
<evidence type="ECO:0000259" key="3">
    <source>
        <dbReference type="PROSITE" id="PS51736"/>
    </source>
</evidence>
<dbReference type="InterPro" id="IPR006119">
    <property type="entry name" value="Resolv_N"/>
</dbReference>
<dbReference type="PANTHER" id="PTHR30461">
    <property type="entry name" value="DNA-INVERTASE FROM LAMBDOID PROPHAGE"/>
    <property type="match status" value="1"/>
</dbReference>
<proteinExistence type="predicted"/>
<dbReference type="InterPro" id="IPR025827">
    <property type="entry name" value="Zn_ribbon_recom_dom"/>
</dbReference>
<gene>
    <name evidence="6" type="ORF">GKD88_09020</name>
    <name evidence="5" type="ORF">GKE08_09615</name>
</gene>
<evidence type="ECO:0000313" key="6">
    <source>
        <dbReference type="EMBL" id="MSC33262.1"/>
    </source>
</evidence>
<dbReference type="InterPro" id="IPR038109">
    <property type="entry name" value="DNA_bind_recomb_sf"/>
</dbReference>
<dbReference type="OrthoDB" id="9784557at2"/>
<feature type="compositionally biased region" description="Basic and acidic residues" evidence="2">
    <location>
        <begin position="685"/>
        <end position="695"/>
    </location>
</feature>
<evidence type="ECO:0000313" key="7">
    <source>
        <dbReference type="Proteomes" id="UP000433575"/>
    </source>
</evidence>
<dbReference type="EMBL" id="WKPI01000013">
    <property type="protein sequence ID" value="MSC33262.1"/>
    <property type="molecule type" value="Genomic_DNA"/>
</dbReference>
<dbReference type="PANTHER" id="PTHR30461:SF23">
    <property type="entry name" value="DNA RECOMBINASE-RELATED"/>
    <property type="match status" value="1"/>
</dbReference>
<evidence type="ECO:0000313" key="5">
    <source>
        <dbReference type="EMBL" id="MSA89584.1"/>
    </source>
</evidence>
<dbReference type="Pfam" id="PF07508">
    <property type="entry name" value="Recombinase"/>
    <property type="match status" value="1"/>
</dbReference>
<dbReference type="InterPro" id="IPR025378">
    <property type="entry name" value="DUF4368"/>
</dbReference>
<dbReference type="Pfam" id="PF14287">
    <property type="entry name" value="DUF4368"/>
    <property type="match status" value="1"/>
</dbReference>
<feature type="region of interest" description="Disordered" evidence="2">
    <location>
        <begin position="667"/>
        <end position="695"/>
    </location>
</feature>
<name>A0A6N7S6S6_9FIRM</name>
<evidence type="ECO:0000256" key="2">
    <source>
        <dbReference type="SAM" id="MobiDB-lite"/>
    </source>
</evidence>
<dbReference type="InterPro" id="IPR050639">
    <property type="entry name" value="SSR_resolvase"/>
</dbReference>
<dbReference type="InterPro" id="IPR011109">
    <property type="entry name" value="DNA_bind_recombinase_dom"/>
</dbReference>
<feature type="coiled-coil region" evidence="1">
    <location>
        <begin position="418"/>
        <end position="483"/>
    </location>
</feature>
<comment type="caution">
    <text evidence="5">The sequence shown here is derived from an EMBL/GenBank/DDBJ whole genome shotgun (WGS) entry which is preliminary data.</text>
</comment>
<dbReference type="Gene3D" id="3.90.1750.20">
    <property type="entry name" value="Putative Large Serine Recombinase, Chain B, Domain 2"/>
    <property type="match status" value="1"/>
</dbReference>
<reference evidence="7 8" key="1">
    <citation type="journal article" date="2019" name="Nat. Med.">
        <title>A library of human gut bacterial isolates paired with longitudinal multiomics data enables mechanistic microbiome research.</title>
        <authorList>
            <person name="Poyet M."/>
            <person name="Groussin M."/>
            <person name="Gibbons S.M."/>
            <person name="Avila-Pacheco J."/>
            <person name="Jiang X."/>
            <person name="Kearney S.M."/>
            <person name="Perrotta A.R."/>
            <person name="Berdy B."/>
            <person name="Zhao S."/>
            <person name="Lieberman T.D."/>
            <person name="Swanson P.K."/>
            <person name="Smith M."/>
            <person name="Roesemann S."/>
            <person name="Alexander J.E."/>
            <person name="Rich S.A."/>
            <person name="Livny J."/>
            <person name="Vlamakis H."/>
            <person name="Clish C."/>
            <person name="Bullock K."/>
            <person name="Deik A."/>
            <person name="Scott J."/>
            <person name="Pierce K.A."/>
            <person name="Xavier R.J."/>
            <person name="Alm E.J."/>
        </authorList>
    </citation>
    <scope>NUCLEOTIDE SEQUENCE [LARGE SCALE GENOMIC DNA]</scope>
    <source>
        <strain evidence="5 7">BIOML-A4</strain>
        <strain evidence="6 8">BIOML-A5</strain>
    </source>
</reference>
<feature type="domain" description="Recombinase" evidence="4">
    <location>
        <begin position="171"/>
        <end position="316"/>
    </location>
</feature>
<dbReference type="RefSeq" id="WP_154238840.1">
    <property type="nucleotide sequence ID" value="NZ_WKPJ01000012.1"/>
</dbReference>